<feature type="transmembrane region" description="Helical" evidence="1">
    <location>
        <begin position="38"/>
        <end position="60"/>
    </location>
</feature>
<dbReference type="OrthoDB" id="1261497at2"/>
<keyword evidence="3" id="KW-1185">Reference proteome</keyword>
<accession>A0A0J7IZX7</accession>
<proteinExistence type="predicted"/>
<sequence length="100" mass="11118">MTSDLLVSKNMLYPIALFGLIFGIVTVTFDLRSLGIPLAMGMVLPFLALICNFITVAVLIVDVFKNNLSAKYLWTLAFLFAGCIAGVFYLMNRTLYLPMK</sequence>
<dbReference type="Proteomes" id="UP000035900">
    <property type="component" value="Unassembled WGS sequence"/>
</dbReference>
<name>A0A0J7IZX7_9FLAO</name>
<reference evidence="2 3" key="1">
    <citation type="journal article" date="2004" name="Int. J. Syst. Evol. Microbiol.">
        <title>Kaistella koreensis gen. nov., sp. nov., a novel member of the Chryseobacterium-Bergeyella-Riemerella branch.</title>
        <authorList>
            <person name="Kim M.K."/>
            <person name="Im W.T."/>
            <person name="Shin Y.K."/>
            <person name="Lim J.H."/>
            <person name="Kim S.H."/>
            <person name="Lee B.C."/>
            <person name="Park M.Y."/>
            <person name="Lee K.Y."/>
            <person name="Lee S.T."/>
        </authorList>
    </citation>
    <scope>NUCLEOTIDE SEQUENCE [LARGE SCALE GENOMIC DNA]</scope>
    <source>
        <strain evidence="2 3">CCUG 49689</strain>
    </source>
</reference>
<keyword evidence="1" id="KW-1133">Transmembrane helix</keyword>
<evidence type="ECO:0000256" key="1">
    <source>
        <dbReference type="SAM" id="Phobius"/>
    </source>
</evidence>
<evidence type="ECO:0000313" key="3">
    <source>
        <dbReference type="Proteomes" id="UP000035900"/>
    </source>
</evidence>
<evidence type="ECO:0000313" key="2">
    <source>
        <dbReference type="EMBL" id="KMQ71758.1"/>
    </source>
</evidence>
<dbReference type="PATRIC" id="fig|1304281.5.peg.1276"/>
<dbReference type="AlphaFoldDB" id="A0A0J7IZX7"/>
<dbReference type="EMBL" id="LFNG01000006">
    <property type="protein sequence ID" value="KMQ71758.1"/>
    <property type="molecule type" value="Genomic_DNA"/>
</dbReference>
<comment type="caution">
    <text evidence="2">The sequence shown here is derived from an EMBL/GenBank/DDBJ whole genome shotgun (WGS) entry which is preliminary data.</text>
</comment>
<dbReference type="RefSeq" id="WP_048499103.1">
    <property type="nucleotide sequence ID" value="NZ_LFNG01000006.1"/>
</dbReference>
<gene>
    <name evidence="2" type="ORF">ACM44_05960</name>
</gene>
<keyword evidence="1" id="KW-0812">Transmembrane</keyword>
<feature type="transmembrane region" description="Helical" evidence="1">
    <location>
        <begin position="72"/>
        <end position="91"/>
    </location>
</feature>
<protein>
    <submittedName>
        <fullName evidence="2">Uncharacterized protein</fullName>
    </submittedName>
</protein>
<feature type="transmembrane region" description="Helical" evidence="1">
    <location>
        <begin position="12"/>
        <end position="31"/>
    </location>
</feature>
<keyword evidence="1" id="KW-0472">Membrane</keyword>
<dbReference type="STRING" id="1304281.ACM44_05960"/>
<organism evidence="2 3">
    <name type="scientific">Chryseobacterium koreense CCUG 49689</name>
    <dbReference type="NCBI Taxonomy" id="1304281"/>
    <lineage>
        <taxon>Bacteria</taxon>
        <taxon>Pseudomonadati</taxon>
        <taxon>Bacteroidota</taxon>
        <taxon>Flavobacteriia</taxon>
        <taxon>Flavobacteriales</taxon>
        <taxon>Weeksellaceae</taxon>
        <taxon>Chryseobacterium group</taxon>
        <taxon>Chryseobacterium</taxon>
    </lineage>
</organism>